<dbReference type="InterPro" id="IPR000847">
    <property type="entry name" value="LysR_HTH_N"/>
</dbReference>
<evidence type="ECO:0000256" key="1">
    <source>
        <dbReference type="ARBA" id="ARBA00009437"/>
    </source>
</evidence>
<evidence type="ECO:0000256" key="2">
    <source>
        <dbReference type="ARBA" id="ARBA00023015"/>
    </source>
</evidence>
<dbReference type="GO" id="GO:0003700">
    <property type="term" value="F:DNA-binding transcription factor activity"/>
    <property type="evidence" value="ECO:0007669"/>
    <property type="project" value="InterPro"/>
</dbReference>
<dbReference type="SUPFAM" id="SSF46785">
    <property type="entry name" value="Winged helix' DNA-binding domain"/>
    <property type="match status" value="1"/>
</dbReference>
<evidence type="ECO:0000256" key="3">
    <source>
        <dbReference type="ARBA" id="ARBA00023125"/>
    </source>
</evidence>
<dbReference type="InterPro" id="IPR058163">
    <property type="entry name" value="LysR-type_TF_proteobact-type"/>
</dbReference>
<dbReference type="Pfam" id="PF00126">
    <property type="entry name" value="HTH_1"/>
    <property type="match status" value="1"/>
</dbReference>
<comment type="similarity">
    <text evidence="1">Belongs to the LysR transcriptional regulatory family.</text>
</comment>
<dbReference type="PANTHER" id="PTHR30537">
    <property type="entry name" value="HTH-TYPE TRANSCRIPTIONAL REGULATOR"/>
    <property type="match status" value="1"/>
</dbReference>
<dbReference type="SUPFAM" id="SSF53850">
    <property type="entry name" value="Periplasmic binding protein-like II"/>
    <property type="match status" value="1"/>
</dbReference>
<dbReference type="Gene3D" id="1.10.10.10">
    <property type="entry name" value="Winged helix-like DNA-binding domain superfamily/Winged helix DNA-binding domain"/>
    <property type="match status" value="1"/>
</dbReference>
<dbReference type="Pfam" id="PF03466">
    <property type="entry name" value="LysR_substrate"/>
    <property type="match status" value="1"/>
</dbReference>
<dbReference type="InterPro" id="IPR036390">
    <property type="entry name" value="WH_DNA-bd_sf"/>
</dbReference>
<dbReference type="Proteomes" id="UP000198440">
    <property type="component" value="Unassembled WGS sequence"/>
</dbReference>
<reference evidence="6 7" key="1">
    <citation type="submission" date="2017-06" db="EMBL/GenBank/DDBJ databases">
        <authorList>
            <person name="Kim H.J."/>
            <person name="Triplett B.A."/>
        </authorList>
    </citation>
    <scope>NUCLEOTIDE SEQUENCE [LARGE SCALE GENOMIC DNA]</scope>
    <source>
        <strain evidence="6 7">DSM 11445</strain>
    </source>
</reference>
<dbReference type="AlphaFoldDB" id="A0A239BPU8"/>
<organism evidence="6 7">
    <name type="scientific">Antarctobacter heliothermus</name>
    <dbReference type="NCBI Taxonomy" id="74033"/>
    <lineage>
        <taxon>Bacteria</taxon>
        <taxon>Pseudomonadati</taxon>
        <taxon>Pseudomonadota</taxon>
        <taxon>Alphaproteobacteria</taxon>
        <taxon>Rhodobacterales</taxon>
        <taxon>Roseobacteraceae</taxon>
        <taxon>Antarctobacter</taxon>
    </lineage>
</organism>
<proteinExistence type="inferred from homology"/>
<gene>
    <name evidence="6" type="ORF">SAMN04488078_100438</name>
</gene>
<dbReference type="EMBL" id="FZON01000004">
    <property type="protein sequence ID" value="SNS09381.1"/>
    <property type="molecule type" value="Genomic_DNA"/>
</dbReference>
<dbReference type="InterPro" id="IPR005119">
    <property type="entry name" value="LysR_subst-bd"/>
</dbReference>
<dbReference type="PANTHER" id="PTHR30537:SF79">
    <property type="entry name" value="TRANSCRIPTIONAL REGULATOR-RELATED"/>
    <property type="match status" value="1"/>
</dbReference>
<dbReference type="Gene3D" id="3.40.190.290">
    <property type="match status" value="1"/>
</dbReference>
<protein>
    <submittedName>
        <fullName evidence="6">LysR family transcriptional regulator, glycine cleavage system transcriptional activator</fullName>
    </submittedName>
</protein>
<dbReference type="GO" id="GO:0006351">
    <property type="term" value="P:DNA-templated transcription"/>
    <property type="evidence" value="ECO:0007669"/>
    <property type="project" value="TreeGrafter"/>
</dbReference>
<feature type="domain" description="HTH lysR-type" evidence="5">
    <location>
        <begin position="11"/>
        <end position="68"/>
    </location>
</feature>
<accession>A0A239BPU8</accession>
<keyword evidence="4" id="KW-0804">Transcription</keyword>
<dbReference type="InterPro" id="IPR036388">
    <property type="entry name" value="WH-like_DNA-bd_sf"/>
</dbReference>
<keyword evidence="2" id="KW-0805">Transcription regulation</keyword>
<dbReference type="PROSITE" id="PS50931">
    <property type="entry name" value="HTH_LYSR"/>
    <property type="match status" value="1"/>
</dbReference>
<evidence type="ECO:0000313" key="6">
    <source>
        <dbReference type="EMBL" id="SNS09381.1"/>
    </source>
</evidence>
<name>A0A239BPU8_9RHOB</name>
<dbReference type="OrthoDB" id="9813056at2"/>
<evidence type="ECO:0000313" key="7">
    <source>
        <dbReference type="Proteomes" id="UP000198440"/>
    </source>
</evidence>
<dbReference type="GO" id="GO:0043565">
    <property type="term" value="F:sequence-specific DNA binding"/>
    <property type="evidence" value="ECO:0007669"/>
    <property type="project" value="TreeGrafter"/>
</dbReference>
<keyword evidence="3" id="KW-0238">DNA-binding</keyword>
<sequence length="294" mass="32023">MIMDLDWRHLPPLSALRAFEATARLSGFSAAARALNVTPAAVAQQVRALETDMNVKLVRREGRGIVLTDAGQQLTAPLREAFAMVANGIEDVRQREASRGIRATTTTFIVDAVILPKLSDFWRAHPDIQVSFVPGACLSPVDFDGFDLGIRVGAPTDWPAFQCEPLLECDTIFVAAPELAATGTPQGIPWILGPHDPFDEACLTAAGLDVSRITRRDIGERSLEIQAAKRGIGAIVATEVVVRRELADGSLVQLDLECARRNTYQVILPRGPIRPAVRLFVDWLRETLAQPTAT</sequence>
<dbReference type="RefSeq" id="WP_089276399.1">
    <property type="nucleotide sequence ID" value="NZ_FZON01000004.1"/>
</dbReference>
<evidence type="ECO:0000259" key="5">
    <source>
        <dbReference type="PROSITE" id="PS50931"/>
    </source>
</evidence>
<evidence type="ECO:0000256" key="4">
    <source>
        <dbReference type="ARBA" id="ARBA00023163"/>
    </source>
</evidence>